<comment type="caution">
    <text evidence="1">The sequence shown here is derived from an EMBL/GenBank/DDBJ whole genome shotgun (WGS) entry which is preliminary data.</text>
</comment>
<evidence type="ECO:0000313" key="2">
    <source>
        <dbReference type="Proteomes" id="UP000827872"/>
    </source>
</evidence>
<evidence type="ECO:0000313" key="1">
    <source>
        <dbReference type="EMBL" id="KAH8006722.1"/>
    </source>
</evidence>
<name>A0ACB8FN82_9SAUR</name>
<accession>A0ACB8FN82</accession>
<protein>
    <submittedName>
        <fullName evidence="1">Uncharacterized protein</fullName>
    </submittedName>
</protein>
<sequence>MAALSSGGSAEGASLFNGDMEPEPPPTGACYAGGSGSAGGDPAIPEETTCPSGVNYLEQTLSAIPPHMSYLELSGSLGV</sequence>
<reference evidence="1" key="1">
    <citation type="submission" date="2021-08" db="EMBL/GenBank/DDBJ databases">
        <title>The first chromosome-level gecko genome reveals the dynamic sex chromosomes of Neotropical dwarf geckos (Sphaerodactylidae: Sphaerodactylus).</title>
        <authorList>
            <person name="Pinto B.J."/>
            <person name="Keating S.E."/>
            <person name="Gamble T."/>
        </authorList>
    </citation>
    <scope>NUCLEOTIDE SEQUENCE</scope>
    <source>
        <strain evidence="1">TG3544</strain>
    </source>
</reference>
<dbReference type="EMBL" id="CM037619">
    <property type="protein sequence ID" value="KAH8006722.1"/>
    <property type="molecule type" value="Genomic_DNA"/>
</dbReference>
<proteinExistence type="predicted"/>
<dbReference type="Proteomes" id="UP000827872">
    <property type="component" value="Linkage Group LG06"/>
</dbReference>
<keyword evidence="2" id="KW-1185">Reference proteome</keyword>
<gene>
    <name evidence="1" type="ORF">K3G42_012160</name>
</gene>
<organism evidence="1 2">
    <name type="scientific">Sphaerodactylus townsendi</name>
    <dbReference type="NCBI Taxonomy" id="933632"/>
    <lineage>
        <taxon>Eukaryota</taxon>
        <taxon>Metazoa</taxon>
        <taxon>Chordata</taxon>
        <taxon>Craniata</taxon>
        <taxon>Vertebrata</taxon>
        <taxon>Euteleostomi</taxon>
        <taxon>Lepidosauria</taxon>
        <taxon>Squamata</taxon>
        <taxon>Bifurcata</taxon>
        <taxon>Gekkota</taxon>
        <taxon>Sphaerodactylidae</taxon>
        <taxon>Sphaerodactylus</taxon>
    </lineage>
</organism>